<protein>
    <recommendedName>
        <fullName evidence="10">Short-chain dehydrogenase/reductase 3</fullName>
    </recommendedName>
    <alternativeName>
        <fullName evidence="11">Retinal short-chain dehydrogenase/reductase 1</fullName>
    </alternativeName>
</protein>
<dbReference type="PRINTS" id="PR00081">
    <property type="entry name" value="GDHRDH"/>
</dbReference>
<evidence type="ECO:0000256" key="5">
    <source>
        <dbReference type="ARBA" id="ARBA00022989"/>
    </source>
</evidence>
<dbReference type="InterPro" id="IPR036291">
    <property type="entry name" value="NAD(P)-bd_dom_sf"/>
</dbReference>
<evidence type="ECO:0000313" key="14">
    <source>
        <dbReference type="Proteomes" id="UP000509510"/>
    </source>
</evidence>
<gene>
    <name evidence="13" type="ORF">TRUGW13939_01727</name>
</gene>
<evidence type="ECO:0000256" key="8">
    <source>
        <dbReference type="ARBA" id="ARBA00023136"/>
    </source>
</evidence>
<evidence type="ECO:0000256" key="3">
    <source>
        <dbReference type="ARBA" id="ARBA00022692"/>
    </source>
</evidence>
<comment type="subcellular location">
    <subcellularLocation>
        <location evidence="1">Membrane</location>
        <topology evidence="1">Multi-pass membrane protein</topology>
    </subcellularLocation>
</comment>
<dbReference type="EMBL" id="CP055898">
    <property type="protein sequence ID" value="QKX54639.1"/>
    <property type="molecule type" value="Genomic_DNA"/>
</dbReference>
<dbReference type="GeneID" id="55989237"/>
<dbReference type="InterPro" id="IPR002347">
    <property type="entry name" value="SDR_fam"/>
</dbReference>
<dbReference type="Gene3D" id="3.40.50.720">
    <property type="entry name" value="NAD(P)-binding Rossmann-like Domain"/>
    <property type="match status" value="1"/>
</dbReference>
<evidence type="ECO:0000256" key="9">
    <source>
        <dbReference type="ARBA" id="ARBA00059620"/>
    </source>
</evidence>
<comment type="function">
    <text evidence="9">Catalyzes the reduction of all-trans-retinal to all-trans-retinol in the presence of NADPH.</text>
</comment>
<evidence type="ECO:0000313" key="13">
    <source>
        <dbReference type="EMBL" id="QKX54639.1"/>
    </source>
</evidence>
<dbReference type="OrthoDB" id="10253736at2759"/>
<dbReference type="RefSeq" id="XP_035340818.1">
    <property type="nucleotide sequence ID" value="XM_035484925.1"/>
</dbReference>
<dbReference type="AlphaFoldDB" id="A0A7H8QL33"/>
<evidence type="ECO:0000256" key="10">
    <source>
        <dbReference type="ARBA" id="ARBA00068717"/>
    </source>
</evidence>
<name>A0A7H8QL33_TALRU</name>
<evidence type="ECO:0000256" key="11">
    <source>
        <dbReference type="ARBA" id="ARBA00082544"/>
    </source>
</evidence>
<evidence type="ECO:0000256" key="6">
    <source>
        <dbReference type="ARBA" id="ARBA00023002"/>
    </source>
</evidence>
<dbReference type="PANTHER" id="PTHR24322:SF736">
    <property type="entry name" value="RETINOL DEHYDROGENASE 10"/>
    <property type="match status" value="1"/>
</dbReference>
<keyword evidence="5" id="KW-1133">Transmembrane helix</keyword>
<proteinExistence type="inferred from homology"/>
<evidence type="ECO:0000256" key="7">
    <source>
        <dbReference type="ARBA" id="ARBA00023098"/>
    </source>
</evidence>
<dbReference type="CDD" id="cd05339">
    <property type="entry name" value="17beta-HSDXI-like_SDR_c"/>
    <property type="match status" value="1"/>
</dbReference>
<dbReference type="PRINTS" id="PR00080">
    <property type="entry name" value="SDRFAMILY"/>
</dbReference>
<evidence type="ECO:0000256" key="4">
    <source>
        <dbReference type="ARBA" id="ARBA00022857"/>
    </source>
</evidence>
<keyword evidence="6" id="KW-0560">Oxidoreductase</keyword>
<dbReference type="Proteomes" id="UP000509510">
    <property type="component" value="Chromosome I"/>
</dbReference>
<sequence>MESAIATLQQHFASIQEYLAPLLAKLPPPVQTAVTSTTTRNVVAFVLVWNLVKSFNSIVSGFMLNNWTSDKWNWSREVVFITGGCSGIGQYIVDKLASRGIKVIVADIQEPQTKLPSNVHFYKCDVTSTDSVKAVGAKVRKEHGDPTVLINNAGIGHEGPILDKPEGTIRKVFEVNTLAHWWTVKEFLPAMVKRNHGHIITIASAASFLGLGEMTDYSCSKASALSFHEGLTQEIRLWYKAKKVRTSVIHPIWVKTPLIKPIMESGVKFRQPILEVAEVGDAIVKHVLKGNSGQLIIPKSISNAGLVRALPNWIQEIIRNIASLDLKKIRDAQDAQLAKDQAAAAAARS</sequence>
<evidence type="ECO:0000256" key="12">
    <source>
        <dbReference type="RuleBase" id="RU000363"/>
    </source>
</evidence>
<dbReference type="GO" id="GO:0016020">
    <property type="term" value="C:membrane"/>
    <property type="evidence" value="ECO:0007669"/>
    <property type="project" value="UniProtKB-SubCell"/>
</dbReference>
<evidence type="ECO:0000256" key="2">
    <source>
        <dbReference type="ARBA" id="ARBA00006484"/>
    </source>
</evidence>
<comment type="similarity">
    <text evidence="2 12">Belongs to the short-chain dehydrogenases/reductases (SDR) family.</text>
</comment>
<dbReference type="SUPFAM" id="SSF51735">
    <property type="entry name" value="NAD(P)-binding Rossmann-fold domains"/>
    <property type="match status" value="1"/>
</dbReference>
<keyword evidence="14" id="KW-1185">Reference proteome</keyword>
<dbReference type="KEGG" id="trg:TRUGW13939_01727"/>
<evidence type="ECO:0000256" key="1">
    <source>
        <dbReference type="ARBA" id="ARBA00004141"/>
    </source>
</evidence>
<dbReference type="GO" id="GO:0052650">
    <property type="term" value="F:all-trans-retinol dehydrogenase (NADP+) activity"/>
    <property type="evidence" value="ECO:0007669"/>
    <property type="project" value="UniProtKB-ARBA"/>
</dbReference>
<keyword evidence="8" id="KW-0472">Membrane</keyword>
<dbReference type="Pfam" id="PF00106">
    <property type="entry name" value="adh_short"/>
    <property type="match status" value="1"/>
</dbReference>
<accession>A0A7H8QL33</accession>
<keyword evidence="3" id="KW-0812">Transmembrane</keyword>
<keyword evidence="7" id="KW-0443">Lipid metabolism</keyword>
<keyword evidence="4" id="KW-0521">NADP</keyword>
<dbReference type="PANTHER" id="PTHR24322">
    <property type="entry name" value="PKSB"/>
    <property type="match status" value="1"/>
</dbReference>
<reference evidence="14" key="1">
    <citation type="submission" date="2020-06" db="EMBL/GenBank/DDBJ databases">
        <title>A chromosome-scale genome assembly of Talaromyces rugulosus W13939.</title>
        <authorList>
            <person name="Wang B."/>
            <person name="Guo L."/>
            <person name="Ye K."/>
            <person name="Wang L."/>
        </authorList>
    </citation>
    <scope>NUCLEOTIDE SEQUENCE [LARGE SCALE GENOMIC DNA]</scope>
    <source>
        <strain evidence="14">W13939</strain>
    </source>
</reference>
<dbReference type="FunFam" id="3.40.50.720:FF:000131">
    <property type="entry name" value="Short-chain dehydrogenase/reductase 3"/>
    <property type="match status" value="1"/>
</dbReference>
<organism evidence="13 14">
    <name type="scientific">Talaromyces rugulosus</name>
    <name type="common">Penicillium rugulosum</name>
    <dbReference type="NCBI Taxonomy" id="121627"/>
    <lineage>
        <taxon>Eukaryota</taxon>
        <taxon>Fungi</taxon>
        <taxon>Dikarya</taxon>
        <taxon>Ascomycota</taxon>
        <taxon>Pezizomycotina</taxon>
        <taxon>Eurotiomycetes</taxon>
        <taxon>Eurotiomycetidae</taxon>
        <taxon>Eurotiales</taxon>
        <taxon>Trichocomaceae</taxon>
        <taxon>Talaromyces</taxon>
        <taxon>Talaromyces sect. Islandici</taxon>
    </lineage>
</organism>